<sequence>MNHLRLRVLVPVILGIVFLGTSVALASSGVFGTFSDSSVSSVSVGAGTVKLSWNETATAQLDTTVGPLKPADSVQFVSDLSNFGALNLSTIQIAVAGTNTGSISDGLQLAIDSCTVPWVGNTPNFTCGAVAKIVSVDRPVTGLINLPGSDALTPGGVDHLRFTYRLADSAPASMANTTGHVTIIATAIQRAGQTK</sequence>
<protein>
    <submittedName>
        <fullName evidence="1">Uncharacterized protein</fullName>
    </submittedName>
</protein>
<evidence type="ECO:0000313" key="2">
    <source>
        <dbReference type="Proteomes" id="UP000524237"/>
    </source>
</evidence>
<dbReference type="EMBL" id="JACGWU010000001">
    <property type="protein sequence ID" value="MBA8828094.1"/>
    <property type="molecule type" value="Genomic_DNA"/>
</dbReference>
<dbReference type="Pfam" id="PF12389">
    <property type="entry name" value="Peptidase_M73"/>
    <property type="match status" value="1"/>
</dbReference>
<name>A0A7W3PMQ0_9MICO</name>
<dbReference type="RefSeq" id="WP_182483553.1">
    <property type="nucleotide sequence ID" value="NZ_JACGWU010000001.1"/>
</dbReference>
<proteinExistence type="predicted"/>
<gene>
    <name evidence="1" type="ORF">FB555_000165</name>
</gene>
<keyword evidence="2" id="KW-1185">Reference proteome</keyword>
<evidence type="ECO:0000313" key="1">
    <source>
        <dbReference type="EMBL" id="MBA8828094.1"/>
    </source>
</evidence>
<dbReference type="Proteomes" id="UP000524237">
    <property type="component" value="Unassembled WGS sequence"/>
</dbReference>
<comment type="caution">
    <text evidence="1">The sequence shown here is derived from an EMBL/GenBank/DDBJ whole genome shotgun (WGS) entry which is preliminary data.</text>
</comment>
<dbReference type="AlphaFoldDB" id="A0A7W3PMQ0"/>
<reference evidence="1 2" key="1">
    <citation type="submission" date="2020-07" db="EMBL/GenBank/DDBJ databases">
        <title>Sequencing the genomes of 1000 actinobacteria strains.</title>
        <authorList>
            <person name="Klenk H.-P."/>
        </authorList>
    </citation>
    <scope>NUCLEOTIDE SEQUENCE [LARGE SCALE GENOMIC DNA]</scope>
    <source>
        <strain evidence="1 2">DSM 23737</strain>
    </source>
</reference>
<organism evidence="1 2">
    <name type="scientific">Alpinimonas psychrophila</name>
    <dbReference type="NCBI Taxonomy" id="748908"/>
    <lineage>
        <taxon>Bacteria</taxon>
        <taxon>Bacillati</taxon>
        <taxon>Actinomycetota</taxon>
        <taxon>Actinomycetes</taxon>
        <taxon>Micrococcales</taxon>
        <taxon>Microbacteriaceae</taxon>
        <taxon>Alpinimonas</taxon>
    </lineage>
</organism>
<accession>A0A7W3PMQ0</accession>
<dbReference type="InterPro" id="IPR022121">
    <property type="entry name" value="Peptidase_M73_camelysin"/>
</dbReference>